<keyword evidence="3" id="KW-0540">Nuclease</keyword>
<dbReference type="RefSeq" id="WP_068694215.1">
    <property type="nucleotide sequence ID" value="NZ_CP063196.1"/>
</dbReference>
<protein>
    <submittedName>
        <fullName evidence="3">DNA/RNA non-specific endonuclease</fullName>
    </submittedName>
</protein>
<dbReference type="GO" id="GO:0004519">
    <property type="term" value="F:endonuclease activity"/>
    <property type="evidence" value="ECO:0007669"/>
    <property type="project" value="UniProtKB-KW"/>
</dbReference>
<feature type="region of interest" description="Disordered" evidence="1">
    <location>
        <begin position="376"/>
        <end position="508"/>
    </location>
</feature>
<sequence>MSGDGVINPDRILIPDADPDAIEAAGKALKGDAGDIAQAGHDIKTSWSGLEGHYLAPESEELLAAVDPVADDGDTMDDRITTVGQALIDFAEEIRPLLARWKSLKADAETMADQITEAGEDWTKDEDRVEAHNQLNDDLAAVQTDYQAAERECANTITALVEGGTRFIAAHLDGSTVADDGEMVYGLAEAPQGRETAWATPQDHDAPWWADVGAALWDIGAGTVTDVASMVGLYHDQRGWGVSSLSEWGANFRDYQLDSLEGAAYLTGLYDGTTWGVDSPGQWWGNFSGAWKEVGHSIVPWREWDTRPGYVITTGVVNIGSMVAGTALTATGVGAVVGAPLLAWRGTRVMRTISNLGDILPNSPLDRFDPASHLGNLLGGRSPGEVTTDLGDTTDALNTPPTRIDALNDALTNANNFGHPPSGDSGTPPGNTPDTGDVSPTRPGGDEPAATADSEDHRPPQQPGDSEQPAQDTHDGTDSGEDGGTGGSASLARTPDTTPSDTGQAAELPTTEQILRLHEEIEHFLRQNAEVPVGAGVGGHSPGGGLPDSFDPTAHHDTPGSTPGSRSEGPADLPGAEGGDGGPGSGEYSRSGTLDLGGGGSGHGPADGSPTSPGPGDGGGPGSGSGGGELPPPVRIGADHPLAPEPGKPFGRDGGLAPNARYEVVDSSGRPRGTYITDADGNIDRIRIDQNSPLAPGRDDRFGENEDLDPDARYEVVDAAGRPRGTYTTDANGEITKLETRSGKPRSWNPELRNPRPDMTYVVDGRYTYRTDHLARTVSMEGELELRKGFRGPDQTPIGHEGRDEYRDLNQETLRQFEEKYGRTPQSGEVPLYENARWNGGHLVGTQFNGPGERINMVPMLEAINQAKIPNANHVNNFYRLEEHWADLLRRQPPPKIHVKINCIYSSDMKSPRTIRVDYSVDGIPADPVRLPMNAPPLRAE</sequence>
<keyword evidence="3" id="KW-0255">Endonuclease</keyword>
<feature type="compositionally biased region" description="Polar residues" evidence="1">
    <location>
        <begin position="424"/>
        <end position="434"/>
    </location>
</feature>
<dbReference type="InterPro" id="IPR044927">
    <property type="entry name" value="Endonuclea_NS_2"/>
</dbReference>
<feature type="compositionally biased region" description="Gly residues" evidence="1">
    <location>
        <begin position="595"/>
        <end position="605"/>
    </location>
</feature>
<accession>A0A399FXN5</accession>
<evidence type="ECO:0000313" key="3">
    <source>
        <dbReference type="EMBL" id="UOE21305.1"/>
    </source>
</evidence>
<evidence type="ECO:0000259" key="2">
    <source>
        <dbReference type="Pfam" id="PF13930"/>
    </source>
</evidence>
<gene>
    <name evidence="3" type="ORF">NI17_009325</name>
</gene>
<keyword evidence="4" id="KW-1185">Reference proteome</keyword>
<feature type="domain" description="Type VII secretion system protein EssD-like" evidence="2">
    <location>
        <begin position="834"/>
        <end position="922"/>
    </location>
</feature>
<keyword evidence="3" id="KW-0378">Hydrolase</keyword>
<dbReference type="InterPro" id="IPR044929">
    <property type="entry name" value="DNA/RNA_non-sp_Endonuclease_sf"/>
</dbReference>
<feature type="compositionally biased region" description="Low complexity" evidence="1">
    <location>
        <begin position="405"/>
        <end position="416"/>
    </location>
</feature>
<dbReference type="EMBL" id="CP063196">
    <property type="protein sequence ID" value="UOE21305.1"/>
    <property type="molecule type" value="Genomic_DNA"/>
</dbReference>
<feature type="region of interest" description="Disordered" evidence="1">
    <location>
        <begin position="532"/>
        <end position="678"/>
    </location>
</feature>
<name>A0A399FXN5_9ACTN</name>
<feature type="compositionally biased region" description="Gly residues" evidence="1">
    <location>
        <begin position="535"/>
        <end position="546"/>
    </location>
</feature>
<evidence type="ECO:0000256" key="1">
    <source>
        <dbReference type="SAM" id="MobiDB-lite"/>
    </source>
</evidence>
<evidence type="ECO:0000313" key="4">
    <source>
        <dbReference type="Proteomes" id="UP000265719"/>
    </source>
</evidence>
<feature type="compositionally biased region" description="Gly residues" evidence="1">
    <location>
        <begin position="576"/>
        <end position="585"/>
    </location>
</feature>
<dbReference type="Proteomes" id="UP000265719">
    <property type="component" value="Chromosome"/>
</dbReference>
<dbReference type="OrthoDB" id="3917849at2"/>
<reference evidence="3" key="1">
    <citation type="submission" date="2020-10" db="EMBL/GenBank/DDBJ databases">
        <title>De novo genome project of the cellulose decomposer Thermobifida halotolerans type strain.</title>
        <authorList>
            <person name="Nagy I."/>
            <person name="Horvath B."/>
            <person name="Kukolya J."/>
            <person name="Nagy I."/>
            <person name="Orsini M."/>
        </authorList>
    </citation>
    <scope>NUCLEOTIDE SEQUENCE</scope>
    <source>
        <strain evidence="3">DSM 44931</strain>
    </source>
</reference>
<dbReference type="AlphaFoldDB" id="A0A399FXN5"/>
<dbReference type="Gene3D" id="3.40.570.10">
    <property type="entry name" value="Extracellular Endonuclease, subunit A"/>
    <property type="match status" value="1"/>
</dbReference>
<dbReference type="Pfam" id="PF13930">
    <property type="entry name" value="Endonuclea_NS_2"/>
    <property type="match status" value="1"/>
</dbReference>
<feature type="compositionally biased region" description="Gly residues" evidence="1">
    <location>
        <begin position="615"/>
        <end position="629"/>
    </location>
</feature>
<organism evidence="3 4">
    <name type="scientific">Thermobifida halotolerans</name>
    <dbReference type="NCBI Taxonomy" id="483545"/>
    <lineage>
        <taxon>Bacteria</taxon>
        <taxon>Bacillati</taxon>
        <taxon>Actinomycetota</taxon>
        <taxon>Actinomycetes</taxon>
        <taxon>Streptosporangiales</taxon>
        <taxon>Nocardiopsidaceae</taxon>
        <taxon>Thermobifida</taxon>
    </lineage>
</organism>
<dbReference type="KEGG" id="thao:NI17_009325"/>
<proteinExistence type="predicted"/>